<proteinExistence type="predicted"/>
<protein>
    <submittedName>
        <fullName evidence="2">Thioredoxin 2</fullName>
    </submittedName>
</protein>
<organism evidence="2 3">
    <name type="scientific">Planctomicrobium piriforme</name>
    <dbReference type="NCBI Taxonomy" id="1576369"/>
    <lineage>
        <taxon>Bacteria</taxon>
        <taxon>Pseudomonadati</taxon>
        <taxon>Planctomycetota</taxon>
        <taxon>Planctomycetia</taxon>
        <taxon>Planctomycetales</taxon>
        <taxon>Planctomycetaceae</taxon>
        <taxon>Planctomicrobium</taxon>
    </lineage>
</organism>
<dbReference type="InterPro" id="IPR013766">
    <property type="entry name" value="Thioredoxin_domain"/>
</dbReference>
<dbReference type="Proteomes" id="UP000199518">
    <property type="component" value="Unassembled WGS sequence"/>
</dbReference>
<reference evidence="3" key="1">
    <citation type="submission" date="2016-10" db="EMBL/GenBank/DDBJ databases">
        <authorList>
            <person name="Varghese N."/>
            <person name="Submissions S."/>
        </authorList>
    </citation>
    <scope>NUCLEOTIDE SEQUENCE [LARGE SCALE GENOMIC DNA]</scope>
    <source>
        <strain evidence="3">DSM 26348</strain>
    </source>
</reference>
<dbReference type="Gene3D" id="3.40.30.10">
    <property type="entry name" value="Glutaredoxin"/>
    <property type="match status" value="1"/>
</dbReference>
<evidence type="ECO:0000259" key="1">
    <source>
        <dbReference type="PROSITE" id="PS51352"/>
    </source>
</evidence>
<dbReference type="STRING" id="1576369.SAMN05421753_113155"/>
<gene>
    <name evidence="2" type="ORF">SAMN05421753_113155</name>
</gene>
<dbReference type="InterPro" id="IPR036249">
    <property type="entry name" value="Thioredoxin-like_sf"/>
</dbReference>
<dbReference type="CDD" id="cd02947">
    <property type="entry name" value="TRX_family"/>
    <property type="match status" value="1"/>
</dbReference>
<keyword evidence="3" id="KW-1185">Reference proteome</keyword>
<dbReference type="PANTHER" id="PTHR45663:SF11">
    <property type="entry name" value="GEO12009P1"/>
    <property type="match status" value="1"/>
</dbReference>
<name>A0A1I3M4I6_9PLAN</name>
<dbReference type="Pfam" id="PF00085">
    <property type="entry name" value="Thioredoxin"/>
    <property type="match status" value="1"/>
</dbReference>
<feature type="domain" description="Thioredoxin" evidence="1">
    <location>
        <begin position="13"/>
        <end position="128"/>
    </location>
</feature>
<evidence type="ECO:0000313" key="2">
    <source>
        <dbReference type="EMBL" id="SFI91878.1"/>
    </source>
</evidence>
<dbReference type="RefSeq" id="WP_175517626.1">
    <property type="nucleotide sequence ID" value="NZ_FOQD01000013.1"/>
</dbReference>
<dbReference type="PANTHER" id="PTHR45663">
    <property type="entry name" value="GEO12009P1"/>
    <property type="match status" value="1"/>
</dbReference>
<evidence type="ECO:0000313" key="3">
    <source>
        <dbReference type="Proteomes" id="UP000199518"/>
    </source>
</evidence>
<dbReference type="GO" id="GO:0045454">
    <property type="term" value="P:cell redox homeostasis"/>
    <property type="evidence" value="ECO:0007669"/>
    <property type="project" value="TreeGrafter"/>
</dbReference>
<dbReference type="GO" id="GO:0005829">
    <property type="term" value="C:cytosol"/>
    <property type="evidence" value="ECO:0007669"/>
    <property type="project" value="TreeGrafter"/>
</dbReference>
<dbReference type="AlphaFoldDB" id="A0A1I3M4I6"/>
<dbReference type="EMBL" id="FOQD01000013">
    <property type="protein sequence ID" value="SFI91878.1"/>
    <property type="molecule type" value="Genomic_DNA"/>
</dbReference>
<sequence length="128" mass="14344">MKYVNAAVAVIMLVIVSQAMIFPVAPPDDPWFKNAITNYPRPVLVKFGADWCPPCRHMEGVLDDVAPMLSGRVKVVRIDIDRKPELAQHYGVSGIPQVFLFDHGKVIARHGGFGDAQQVKNWVDRYTK</sequence>
<dbReference type="GO" id="GO:0015035">
    <property type="term" value="F:protein-disulfide reductase activity"/>
    <property type="evidence" value="ECO:0007669"/>
    <property type="project" value="TreeGrafter"/>
</dbReference>
<dbReference type="PROSITE" id="PS51352">
    <property type="entry name" value="THIOREDOXIN_2"/>
    <property type="match status" value="1"/>
</dbReference>
<dbReference type="SUPFAM" id="SSF52833">
    <property type="entry name" value="Thioredoxin-like"/>
    <property type="match status" value="1"/>
</dbReference>
<accession>A0A1I3M4I6</accession>